<dbReference type="Pfam" id="PF00884">
    <property type="entry name" value="Sulfatase"/>
    <property type="match status" value="1"/>
</dbReference>
<feature type="domain" description="BIG2" evidence="5">
    <location>
        <begin position="492"/>
        <end position="558"/>
    </location>
</feature>
<accession>D5ENX0</accession>
<dbReference type="SUPFAM" id="SSF53649">
    <property type="entry name" value="Alkaline phosphatase-like"/>
    <property type="match status" value="1"/>
</dbReference>
<dbReference type="STRING" id="583355.Caka_0604"/>
<comment type="similarity">
    <text evidence="1">Belongs to the sulfatase family.</text>
</comment>
<name>D5ENX0_CORAD</name>
<dbReference type="EMBL" id="CP001998">
    <property type="protein sequence ID" value="ADE53629.1"/>
    <property type="molecule type" value="Genomic_DNA"/>
</dbReference>
<proteinExistence type="inferred from homology"/>
<dbReference type="OrthoDB" id="9803751at2"/>
<dbReference type="InterPro" id="IPR003343">
    <property type="entry name" value="Big_2"/>
</dbReference>
<dbReference type="PANTHER" id="PTHR42693">
    <property type="entry name" value="ARYLSULFATASE FAMILY MEMBER"/>
    <property type="match status" value="1"/>
</dbReference>
<dbReference type="Pfam" id="PF02368">
    <property type="entry name" value="Big_2"/>
    <property type="match status" value="1"/>
</dbReference>
<evidence type="ECO:0000313" key="6">
    <source>
        <dbReference type="EMBL" id="ADE53629.1"/>
    </source>
</evidence>
<dbReference type="RefSeq" id="WP_013042353.1">
    <property type="nucleotide sequence ID" value="NC_014008.1"/>
</dbReference>
<evidence type="ECO:0000256" key="2">
    <source>
        <dbReference type="ARBA" id="ARBA00022801"/>
    </source>
</evidence>
<evidence type="ECO:0000259" key="4">
    <source>
        <dbReference type="Pfam" id="PF00884"/>
    </source>
</evidence>
<gene>
    <name evidence="6" type="ordered locus">Caka_0604</name>
</gene>
<dbReference type="Gene3D" id="3.40.720.10">
    <property type="entry name" value="Alkaline Phosphatase, subunit A"/>
    <property type="match status" value="1"/>
</dbReference>
<sequence>MKLLQRSTCLYWIAGLCTAALSAAPNKPNVVLILLDDVSHYSVSAYGAEMISCDSPRGAFENVPFATPRMDSLADEGVRCDRAYTYPLCEPTRIALMSGKNNRRNYLNCKAQHASDITFGDLFQRAGYETGIVGKWKQTRGTKEISAEDYIAEFGWDEFFAFDVNNMVGRRMIEPNFVLNGEIKNYRGIDPATGRRWYGPELINRYALDFIERKREQPFFLYYSMVLMHTERTPTPDTEPKSVYDNYDIHKKGPGTLTGDDPTFYPDMLQYADKMIGTVLDKLEEIGQAENTIVVLMGDNGTRPEYFFTWPDGTVRQAYKGKHVEGGIHVPLLIRAPGRIPAKTEYDGLVYVTDILPMICEAAGIEIPNQKDLDGISFWPQVSGQSEDEPRDSITTWYLGNNHYTQEEFILEYAFDKRYKRYAPDGMYPEGRFFEYANDLLEEAGAPVKKKIPKRWNRYRYAGLDLDTLNTDQQAAYQRLGALLESHAYVPVESLQVIKTEAPIRVGHREALSCVVEPSNATRNGVIWQSSDPEVASIDKFGVLHAHKSGEVRISAYSWDDANPSAKNEDQAYRTTGLQSSVTIAITE</sequence>
<dbReference type="eggNOG" id="COG3119">
    <property type="taxonomic scope" value="Bacteria"/>
</dbReference>
<dbReference type="eggNOG" id="COG5492">
    <property type="taxonomic scope" value="Bacteria"/>
</dbReference>
<feature type="chain" id="PRO_5003070908" evidence="3">
    <location>
        <begin position="20"/>
        <end position="588"/>
    </location>
</feature>
<protein>
    <submittedName>
        <fullName evidence="6">Sulfatase</fullName>
    </submittedName>
</protein>
<keyword evidence="3" id="KW-0732">Signal</keyword>
<dbReference type="PANTHER" id="PTHR42693:SF53">
    <property type="entry name" value="ENDO-4-O-SULFATASE"/>
    <property type="match status" value="1"/>
</dbReference>
<feature type="domain" description="Sulfatase N-terminal" evidence="4">
    <location>
        <begin position="28"/>
        <end position="365"/>
    </location>
</feature>
<dbReference type="Proteomes" id="UP000000925">
    <property type="component" value="Chromosome"/>
</dbReference>
<evidence type="ECO:0000259" key="5">
    <source>
        <dbReference type="Pfam" id="PF02368"/>
    </source>
</evidence>
<dbReference type="InterPro" id="IPR017850">
    <property type="entry name" value="Alkaline_phosphatase_core_sf"/>
</dbReference>
<keyword evidence="2" id="KW-0378">Hydrolase</keyword>
<dbReference type="KEGG" id="caa:Caka_0604"/>
<evidence type="ECO:0000313" key="7">
    <source>
        <dbReference type="Proteomes" id="UP000000925"/>
    </source>
</evidence>
<dbReference type="InterPro" id="IPR008964">
    <property type="entry name" value="Invasin/intimin_cell_adhesion"/>
</dbReference>
<dbReference type="SUPFAM" id="SSF49373">
    <property type="entry name" value="Invasin/intimin cell-adhesion fragments"/>
    <property type="match status" value="1"/>
</dbReference>
<dbReference type="CDD" id="cd16151">
    <property type="entry name" value="sulfatase_like"/>
    <property type="match status" value="1"/>
</dbReference>
<dbReference type="Gene3D" id="2.60.40.1080">
    <property type="match status" value="1"/>
</dbReference>
<evidence type="ECO:0000256" key="3">
    <source>
        <dbReference type="SAM" id="SignalP"/>
    </source>
</evidence>
<dbReference type="HOGENOM" id="CLU_006332_10_4_0"/>
<dbReference type="AlphaFoldDB" id="D5ENX0"/>
<keyword evidence="7" id="KW-1185">Reference proteome</keyword>
<dbReference type="GO" id="GO:0004065">
    <property type="term" value="F:arylsulfatase activity"/>
    <property type="evidence" value="ECO:0007669"/>
    <property type="project" value="TreeGrafter"/>
</dbReference>
<dbReference type="InterPro" id="IPR050738">
    <property type="entry name" value="Sulfatase"/>
</dbReference>
<organism evidence="6 7">
    <name type="scientific">Coraliomargarita akajimensis (strain DSM 45221 / IAM 15411 / JCM 23193 / KCTC 12865 / 04OKA010-24)</name>
    <dbReference type="NCBI Taxonomy" id="583355"/>
    <lineage>
        <taxon>Bacteria</taxon>
        <taxon>Pseudomonadati</taxon>
        <taxon>Verrucomicrobiota</taxon>
        <taxon>Opitutia</taxon>
        <taxon>Puniceicoccales</taxon>
        <taxon>Coraliomargaritaceae</taxon>
        <taxon>Coraliomargarita</taxon>
    </lineage>
</organism>
<reference evidence="6 7" key="1">
    <citation type="journal article" date="2010" name="Stand. Genomic Sci.">
        <title>Complete genome sequence of Coraliomargarita akajimensis type strain (04OKA010-24).</title>
        <authorList>
            <person name="Mavromatis K."/>
            <person name="Abt B."/>
            <person name="Brambilla E."/>
            <person name="Lapidus A."/>
            <person name="Copeland A."/>
            <person name="Deshpande S."/>
            <person name="Nolan M."/>
            <person name="Lucas S."/>
            <person name="Tice H."/>
            <person name="Cheng J.F."/>
            <person name="Han C."/>
            <person name="Detter J.C."/>
            <person name="Woyke T."/>
            <person name="Goodwin L."/>
            <person name="Pitluck S."/>
            <person name="Held B."/>
            <person name="Brettin T."/>
            <person name="Tapia R."/>
            <person name="Ivanova N."/>
            <person name="Mikhailova N."/>
            <person name="Pati A."/>
            <person name="Liolios K."/>
            <person name="Chen A."/>
            <person name="Palaniappan K."/>
            <person name="Land M."/>
            <person name="Hauser L."/>
            <person name="Chang Y.J."/>
            <person name="Jeffries C.D."/>
            <person name="Rohde M."/>
            <person name="Goker M."/>
            <person name="Bristow J."/>
            <person name="Eisen J.A."/>
            <person name="Markowitz V."/>
            <person name="Hugenholtz P."/>
            <person name="Klenk H.P."/>
            <person name="Kyrpides N.C."/>
        </authorList>
    </citation>
    <scope>NUCLEOTIDE SEQUENCE [LARGE SCALE GENOMIC DNA]</scope>
    <source>
        <strain evidence="7">DSM 45221 / IAM 15411 / JCM 23193 / KCTC 12865</strain>
    </source>
</reference>
<evidence type="ECO:0000256" key="1">
    <source>
        <dbReference type="ARBA" id="ARBA00008779"/>
    </source>
</evidence>
<feature type="signal peptide" evidence="3">
    <location>
        <begin position="1"/>
        <end position="19"/>
    </location>
</feature>
<dbReference type="InterPro" id="IPR000917">
    <property type="entry name" value="Sulfatase_N"/>
</dbReference>